<evidence type="ECO:0000313" key="1">
    <source>
        <dbReference type="EMBL" id="HFZ09335.1"/>
    </source>
</evidence>
<dbReference type="EMBL" id="DTGG01000129">
    <property type="protein sequence ID" value="HFZ09335.1"/>
    <property type="molecule type" value="Genomic_DNA"/>
</dbReference>
<dbReference type="AlphaFoldDB" id="A0A7V3JAK9"/>
<sequence>MPYQAGKRLPGESASRLGHLEVLKSDLVNKLVQEFESDTPPKFEGNLSWEPIPEGEKPLPFIFGIDGSMQAIETETAPHKRLAFVKTALLRIDNFALSKIDKDSPHPFALRDILTGSALYHATVFPLKHVTIPGINTYHAIRKIIFDSVRDQSLGGEIMETLKWLAYEKWDGKNKQLPFFECPYCAKDEATLPYDAETGKCPKCGEDLYLTDMLGFHQDMAPDSAPDTIATSYMSIHETLLLFTGIRYYWENKKEVLSNCLFVKDGPLSIRAQYSKLVNPIRRFLAFARDQGYPVHIIGQEKSGRFFDHLEFIGRDAPEGSLFIPGDRYIKEEVQHRPISGAPYGKDTNYGAKVFVKLSNYHKMVLNVPTGEFKENPEIDDLIGIKRIFATLPTILGYRYEGALLPIELANGVASLSTYPSAHILKIFAEAISA</sequence>
<organism evidence="1">
    <name type="scientific">candidate division CPR3 bacterium</name>
    <dbReference type="NCBI Taxonomy" id="2268181"/>
    <lineage>
        <taxon>Bacteria</taxon>
        <taxon>Bacteria division CPR3</taxon>
    </lineage>
</organism>
<accession>A0A7V3JAK9</accession>
<proteinExistence type="predicted"/>
<protein>
    <recommendedName>
        <fullName evidence="2">NurA domain-containing protein</fullName>
    </recommendedName>
</protein>
<evidence type="ECO:0008006" key="2">
    <source>
        <dbReference type="Google" id="ProtNLM"/>
    </source>
</evidence>
<gene>
    <name evidence="1" type="ORF">ENV41_04300</name>
</gene>
<name>A0A7V3JAK9_UNCC3</name>
<comment type="caution">
    <text evidence="1">The sequence shown here is derived from an EMBL/GenBank/DDBJ whole genome shotgun (WGS) entry which is preliminary data.</text>
</comment>
<reference evidence="1" key="1">
    <citation type="journal article" date="2020" name="mSystems">
        <title>Genome- and Community-Level Interaction Insights into Carbon Utilization and Element Cycling Functions of Hydrothermarchaeota in Hydrothermal Sediment.</title>
        <authorList>
            <person name="Zhou Z."/>
            <person name="Liu Y."/>
            <person name="Xu W."/>
            <person name="Pan J."/>
            <person name="Luo Z.H."/>
            <person name="Li M."/>
        </authorList>
    </citation>
    <scope>NUCLEOTIDE SEQUENCE [LARGE SCALE GENOMIC DNA]</scope>
    <source>
        <strain evidence="1">SpSt-757</strain>
    </source>
</reference>